<dbReference type="FunFam" id="2.30.38.10:FF:000003">
    <property type="entry name" value="Vibriobactin-specific 2,3-dihydroxybenzoate-AMP ligase"/>
    <property type="match status" value="1"/>
</dbReference>
<evidence type="ECO:0000313" key="4">
    <source>
        <dbReference type="Proteomes" id="UP000017052"/>
    </source>
</evidence>
<dbReference type="Gene3D" id="1.10.1200.10">
    <property type="entry name" value="ACP-like"/>
    <property type="match status" value="1"/>
</dbReference>
<dbReference type="AlphaFoldDB" id="U2RXY8"/>
<gene>
    <name evidence="3" type="ORF">HMPREF0682_2405</name>
</gene>
<name>U2RXY8_9ACTN</name>
<reference evidence="3" key="1">
    <citation type="submission" date="2013-08" db="EMBL/GenBank/DDBJ databases">
        <authorList>
            <person name="Durkin A.S."/>
            <person name="Haft D.R."/>
            <person name="McCorrison J."/>
            <person name="Torralba M."/>
            <person name="Gillis M."/>
            <person name="Haft D.H."/>
            <person name="Methe B."/>
            <person name="Sutton G."/>
            <person name="Nelson K.E."/>
        </authorList>
    </citation>
    <scope>NUCLEOTIDE SEQUENCE [LARGE SCALE GENOMIC DNA]</scope>
    <source>
        <strain evidence="3">F0233</strain>
    </source>
</reference>
<accession>U2RXY8</accession>
<evidence type="ECO:0000256" key="1">
    <source>
        <dbReference type="ARBA" id="ARBA00022598"/>
    </source>
</evidence>
<organism evidence="3 4">
    <name type="scientific">Propionibacterium acidifaciens F0233</name>
    <dbReference type="NCBI Taxonomy" id="553198"/>
    <lineage>
        <taxon>Bacteria</taxon>
        <taxon>Bacillati</taxon>
        <taxon>Actinomycetota</taxon>
        <taxon>Actinomycetes</taxon>
        <taxon>Propionibacteriales</taxon>
        <taxon>Propionibacteriaceae</taxon>
        <taxon>Propionibacterium</taxon>
    </lineage>
</organism>
<dbReference type="PANTHER" id="PTHR43767">
    <property type="entry name" value="LONG-CHAIN-FATTY-ACID--COA LIGASE"/>
    <property type="match status" value="1"/>
</dbReference>
<dbReference type="PANTHER" id="PTHR43767:SF12">
    <property type="entry name" value="AMP-DEPENDENT SYNTHETASE AND LIGASE"/>
    <property type="match status" value="1"/>
</dbReference>
<dbReference type="SUPFAM" id="SSF47336">
    <property type="entry name" value="ACP-like"/>
    <property type="match status" value="1"/>
</dbReference>
<dbReference type="Pfam" id="PF13193">
    <property type="entry name" value="AMP-binding_C"/>
    <property type="match status" value="1"/>
</dbReference>
<dbReference type="Pfam" id="PF00501">
    <property type="entry name" value="AMP-binding"/>
    <property type="match status" value="1"/>
</dbReference>
<evidence type="ECO:0000313" key="3">
    <source>
        <dbReference type="EMBL" id="ERK55457.1"/>
    </source>
</evidence>
<dbReference type="SUPFAM" id="SSF56801">
    <property type="entry name" value="Acetyl-CoA synthetase-like"/>
    <property type="match status" value="1"/>
</dbReference>
<dbReference type="Pfam" id="PF00550">
    <property type="entry name" value="PP-binding"/>
    <property type="match status" value="1"/>
</dbReference>
<comment type="caution">
    <text evidence="3">The sequence shown here is derived from an EMBL/GenBank/DDBJ whole genome shotgun (WGS) entry which is preliminary data.</text>
</comment>
<dbReference type="Gene3D" id="3.30.300.30">
    <property type="match status" value="1"/>
</dbReference>
<dbReference type="InterPro" id="IPR042099">
    <property type="entry name" value="ANL_N_sf"/>
</dbReference>
<dbReference type="InterPro" id="IPR025110">
    <property type="entry name" value="AMP-bd_C"/>
</dbReference>
<dbReference type="PROSITE" id="PS50075">
    <property type="entry name" value="CARRIER"/>
    <property type="match status" value="1"/>
</dbReference>
<evidence type="ECO:0000259" key="2">
    <source>
        <dbReference type="PROSITE" id="PS50075"/>
    </source>
</evidence>
<dbReference type="InterPro" id="IPR045851">
    <property type="entry name" value="AMP-bd_C_sf"/>
</dbReference>
<dbReference type="Gene3D" id="3.40.50.12780">
    <property type="entry name" value="N-terminal domain of ligase-like"/>
    <property type="match status" value="1"/>
</dbReference>
<dbReference type="InterPro" id="IPR036736">
    <property type="entry name" value="ACP-like_sf"/>
</dbReference>
<dbReference type="InterPro" id="IPR050237">
    <property type="entry name" value="ATP-dep_AMP-bd_enzyme"/>
</dbReference>
<dbReference type="Proteomes" id="UP000017052">
    <property type="component" value="Unassembled WGS sequence"/>
</dbReference>
<proteinExistence type="predicted"/>
<dbReference type="InterPro" id="IPR000873">
    <property type="entry name" value="AMP-dep_synth/lig_dom"/>
</dbReference>
<keyword evidence="1" id="KW-0436">Ligase</keyword>
<dbReference type="EMBL" id="ACVN02000185">
    <property type="protein sequence ID" value="ERK55457.1"/>
    <property type="molecule type" value="Genomic_DNA"/>
</dbReference>
<keyword evidence="4" id="KW-1185">Reference proteome</keyword>
<dbReference type="InterPro" id="IPR009081">
    <property type="entry name" value="PP-bd_ACP"/>
</dbReference>
<feature type="domain" description="Carrier" evidence="2">
    <location>
        <begin position="4"/>
        <end position="80"/>
    </location>
</feature>
<dbReference type="GO" id="GO:0016877">
    <property type="term" value="F:ligase activity, forming carbon-sulfur bonds"/>
    <property type="evidence" value="ECO:0007669"/>
    <property type="project" value="UniProtKB-ARBA"/>
</dbReference>
<sequence>MDRPGEIAQLHALIAELLNATVDEIGEIDPDEPLMNYGMDSLRVMSLVQRLDAAGLPSDFIAMMTDQTLASWESIVVGESSRNSVRQIEFAAWHGGHAERGGLAMSVETSAASRQWAPLEQPRAGFCPMPPDRAEHYVRQGLWRGLTFDDVLARVVRDHEDRVALTDGARSLNYAQLWEQIDAVAENFAASSVRPGQCVILHLPNTIEFYPLYLGLLRLGAMPLLALPGHRETELEAFARSTAAVGVVTVETWLGVAHATIARNVADRLAREGRTLELWTDPAALTSASSGQTADRSGWGVHPQDAAFLLVSGGSTGVPKLIARAIDPYLLTLELSDRICGVDDSTVFLAALPVAHNYANSSPGALGVLLAGGTVVLAPAPSPDICLPLIERFGVTMVALVPPLAMIWVDALGDRPAPESLRTVQIGGAKLTVSAAERVEKAFPGRVQQVFGMAEGLVCYTRLDDDDEVRLGTQGRPMCSADELLVTDSDGCPVPQGEVGELRTRGPYTISGYYANPAATAKSIDDRGYYRTGDLVRVRPDGNLVVEGRAVQVINRAGEKILGEEVENVLLELDDVIDATVTGRPDDLTGQCIVAFLILRQGSALGEIDLRRHVQGSGLAAFKHPDRYEIVSAIPTTAVGKNDRALLSGGRAT</sequence>
<protein>
    <submittedName>
        <fullName evidence="3">(2,3-dihydroxybenzoyl)adenylate synthase</fullName>
    </submittedName>
</protein>